<accession>A0ABM0WF71</accession>
<dbReference type="Proteomes" id="UP000694864">
    <property type="component" value="Chromosome 2"/>
</dbReference>
<feature type="domain" description="F-box associated beta-propeller type 3" evidence="1">
    <location>
        <begin position="87"/>
        <end position="168"/>
    </location>
</feature>
<dbReference type="InterPro" id="IPR013187">
    <property type="entry name" value="F-box-assoc_dom_typ3"/>
</dbReference>
<dbReference type="RefSeq" id="XP_010470220.1">
    <property type="nucleotide sequence ID" value="XM_010471918.1"/>
</dbReference>
<dbReference type="GeneID" id="104750161"/>
<evidence type="ECO:0000313" key="3">
    <source>
        <dbReference type="RefSeq" id="XP_010470220.1"/>
    </source>
</evidence>
<name>A0ABM0WF71_CAMSA</name>
<proteinExistence type="predicted"/>
<evidence type="ECO:0000259" key="1">
    <source>
        <dbReference type="Pfam" id="PF08268"/>
    </source>
</evidence>
<reference evidence="3" key="2">
    <citation type="submission" date="2025-08" db="UniProtKB">
        <authorList>
            <consortium name="RefSeq"/>
        </authorList>
    </citation>
    <scope>IDENTIFICATION</scope>
    <source>
        <tissue evidence="3">Leaf</tissue>
    </source>
</reference>
<dbReference type="PANTHER" id="PTHR31111">
    <property type="entry name" value="BNAA05G37150D PROTEIN-RELATED"/>
    <property type="match status" value="1"/>
</dbReference>
<organism evidence="2 3">
    <name type="scientific">Camelina sativa</name>
    <name type="common">False flax</name>
    <name type="synonym">Myagrum sativum</name>
    <dbReference type="NCBI Taxonomy" id="90675"/>
    <lineage>
        <taxon>Eukaryota</taxon>
        <taxon>Viridiplantae</taxon>
        <taxon>Streptophyta</taxon>
        <taxon>Embryophyta</taxon>
        <taxon>Tracheophyta</taxon>
        <taxon>Spermatophyta</taxon>
        <taxon>Magnoliopsida</taxon>
        <taxon>eudicotyledons</taxon>
        <taxon>Gunneridae</taxon>
        <taxon>Pentapetalae</taxon>
        <taxon>rosids</taxon>
        <taxon>malvids</taxon>
        <taxon>Brassicales</taxon>
        <taxon>Brassicaceae</taxon>
        <taxon>Camelineae</taxon>
        <taxon>Camelina</taxon>
    </lineage>
</organism>
<dbReference type="Pfam" id="PF08268">
    <property type="entry name" value="FBA_3"/>
    <property type="match status" value="1"/>
</dbReference>
<dbReference type="PANTHER" id="PTHR31111:SF130">
    <property type="entry name" value="F-BOX ASSOCIATED UBIQUITINATION EFFECTOR FAMILY PROTEIN"/>
    <property type="match status" value="1"/>
</dbReference>
<gene>
    <name evidence="3" type="primary">LOC104750161</name>
</gene>
<evidence type="ECO:0000313" key="2">
    <source>
        <dbReference type="Proteomes" id="UP000694864"/>
    </source>
</evidence>
<reference evidence="2" key="1">
    <citation type="journal article" date="2014" name="Nat. Commun.">
        <title>The emerging biofuel crop Camelina sativa retains a highly undifferentiated hexaploid genome structure.</title>
        <authorList>
            <person name="Kagale S."/>
            <person name="Koh C."/>
            <person name="Nixon J."/>
            <person name="Bollina V."/>
            <person name="Clarke W.E."/>
            <person name="Tuteja R."/>
            <person name="Spillane C."/>
            <person name="Robinson S.J."/>
            <person name="Links M.G."/>
            <person name="Clarke C."/>
            <person name="Higgins E.E."/>
            <person name="Huebert T."/>
            <person name="Sharpe A.G."/>
            <person name="Parkin I.A."/>
        </authorList>
    </citation>
    <scope>NUCLEOTIDE SEQUENCE [LARGE SCALE GENOMIC DNA]</scope>
    <source>
        <strain evidence="2">cv. DH55</strain>
    </source>
</reference>
<keyword evidence="2" id="KW-1185">Reference proteome</keyword>
<sequence length="172" mass="20066">MGINVWRFFSLPQFQNSYEKSSSATVAAAEYHDGMQSCLNGIVTGRRIALFMAYPSGPGHHRILTFRAGGGDLSNWSHMNKSHNVPTDYVIVCFDVRSERFTFIYVERICRLINYKGKLAMIYWEDDVDIHELLHLDNDVYTYWEKKRNIGVINELRLWVLEDVKKQEGLRL</sequence>
<protein>
    <submittedName>
        <fullName evidence="3">F-box protein At2g16450-like</fullName>
    </submittedName>
</protein>